<evidence type="ECO:0000256" key="2">
    <source>
        <dbReference type="SAM" id="Phobius"/>
    </source>
</evidence>
<dbReference type="PANTHER" id="PTHR12661:SF5">
    <property type="entry name" value="SUPPRESSOR OF SWI4 1 HOMOLOG"/>
    <property type="match status" value="1"/>
</dbReference>
<dbReference type="PANTHER" id="PTHR12661">
    <property type="entry name" value="PETER PAN-RELATED"/>
    <property type="match status" value="1"/>
</dbReference>
<dbReference type="GO" id="GO:0000027">
    <property type="term" value="P:ribosomal large subunit assembly"/>
    <property type="evidence" value="ECO:0007669"/>
    <property type="project" value="TreeGrafter"/>
</dbReference>
<dbReference type="SMART" id="SM00879">
    <property type="entry name" value="Brix"/>
    <property type="match status" value="1"/>
</dbReference>
<feature type="compositionally biased region" description="Polar residues" evidence="1">
    <location>
        <begin position="12"/>
        <end position="24"/>
    </location>
</feature>
<feature type="compositionally biased region" description="Basic and acidic residues" evidence="1">
    <location>
        <begin position="356"/>
        <end position="365"/>
    </location>
</feature>
<accession>A0A9P5MUT5</accession>
<dbReference type="GO" id="GO:0006364">
    <property type="term" value="P:rRNA processing"/>
    <property type="evidence" value="ECO:0007669"/>
    <property type="project" value="InterPro"/>
</dbReference>
<dbReference type="InterPro" id="IPR007109">
    <property type="entry name" value="Brix"/>
</dbReference>
<dbReference type="Pfam" id="PF04427">
    <property type="entry name" value="Brix"/>
    <property type="match status" value="1"/>
</dbReference>
<evidence type="ECO:0000313" key="4">
    <source>
        <dbReference type="EMBL" id="KAF8479206.1"/>
    </source>
</evidence>
<name>A0A9P5MUT5_9AGAM</name>
<dbReference type="InterPro" id="IPR045112">
    <property type="entry name" value="PPAN-like"/>
</dbReference>
<reference evidence="4" key="1">
    <citation type="submission" date="2019-10" db="EMBL/GenBank/DDBJ databases">
        <authorList>
            <consortium name="DOE Joint Genome Institute"/>
            <person name="Kuo A."/>
            <person name="Miyauchi S."/>
            <person name="Kiss E."/>
            <person name="Drula E."/>
            <person name="Kohler A."/>
            <person name="Sanchez-Garcia M."/>
            <person name="Andreopoulos B."/>
            <person name="Barry K.W."/>
            <person name="Bonito G."/>
            <person name="Buee M."/>
            <person name="Carver A."/>
            <person name="Chen C."/>
            <person name="Cichocki N."/>
            <person name="Clum A."/>
            <person name="Culley D."/>
            <person name="Crous P.W."/>
            <person name="Fauchery L."/>
            <person name="Girlanda M."/>
            <person name="Hayes R."/>
            <person name="Keri Z."/>
            <person name="LaButti K."/>
            <person name="Lipzen A."/>
            <person name="Lombard V."/>
            <person name="Magnuson J."/>
            <person name="Maillard F."/>
            <person name="Morin E."/>
            <person name="Murat C."/>
            <person name="Nolan M."/>
            <person name="Ohm R."/>
            <person name="Pangilinan J."/>
            <person name="Pereira M."/>
            <person name="Perotto S."/>
            <person name="Peter M."/>
            <person name="Riley R."/>
            <person name="Sitrit Y."/>
            <person name="Stielow B."/>
            <person name="Szollosi G."/>
            <person name="Zifcakova L."/>
            <person name="Stursova M."/>
            <person name="Spatafora J.W."/>
            <person name="Tedersoo L."/>
            <person name="Vaario L.-M."/>
            <person name="Yamada A."/>
            <person name="Yan M."/>
            <person name="Wang P."/>
            <person name="Xu J."/>
            <person name="Bruns T."/>
            <person name="Baldrian P."/>
            <person name="Vilgalys R."/>
            <person name="Henrissat B."/>
            <person name="Grigoriev I.V."/>
            <person name="Hibbett D."/>
            <person name="Nagy L.G."/>
            <person name="Martin F.M."/>
        </authorList>
    </citation>
    <scope>NUCLEOTIDE SEQUENCE</scope>
    <source>
        <strain evidence="4">Prilba</strain>
    </source>
</reference>
<dbReference type="AlphaFoldDB" id="A0A9P5MUT5"/>
<keyword evidence="2" id="KW-0472">Membrane</keyword>
<sequence>MARRRKNRTHLKGTQPSASSSDNVPKSFVIKHGHVGTSLTQLTRDVRKVMEPNTATRLKERSRNKLRDFLTMAPALHVTHVLAFTLTDIAPYMRIVRLSNGPTLSFRIERYSLMKDIISSSRHAKHLSSIESMSAPLLVLASFPLPGPTTPPHLTLVMKTFQTLFPPLAPHKLALSSARRVVLVAYNEDRGTIDWRHFRITVKPYGVSRRVRRVLQGTGATARSGGGGSGSGVVLDLGNEKDVADYVLRARGGGTSVDGGYETAASEVSSAAEGEDAEDVVSLAEDYVGRNNRKGQKRAVRLDEIGPRMEMRLVKITEGVPGKEGAVIYHEFVKKTKAEIAAQKELHATRVKLRKERREEQDRNVQRKKALAGKTKADAVSATGEEGTDEGDDDDDEGSLEAPSEKLDGGEASWDEEEEISEGEVSEDDDARSEDQSSEDEDDDRPPRKKRQK</sequence>
<reference evidence="4" key="2">
    <citation type="journal article" date="2020" name="Nat. Commun.">
        <title>Large-scale genome sequencing of mycorrhizal fungi provides insights into the early evolution of symbiotic traits.</title>
        <authorList>
            <person name="Miyauchi S."/>
            <person name="Kiss E."/>
            <person name="Kuo A."/>
            <person name="Drula E."/>
            <person name="Kohler A."/>
            <person name="Sanchez-Garcia M."/>
            <person name="Morin E."/>
            <person name="Andreopoulos B."/>
            <person name="Barry K.W."/>
            <person name="Bonito G."/>
            <person name="Buee M."/>
            <person name="Carver A."/>
            <person name="Chen C."/>
            <person name="Cichocki N."/>
            <person name="Clum A."/>
            <person name="Culley D."/>
            <person name="Crous P.W."/>
            <person name="Fauchery L."/>
            <person name="Girlanda M."/>
            <person name="Hayes R.D."/>
            <person name="Keri Z."/>
            <person name="LaButti K."/>
            <person name="Lipzen A."/>
            <person name="Lombard V."/>
            <person name="Magnuson J."/>
            <person name="Maillard F."/>
            <person name="Murat C."/>
            <person name="Nolan M."/>
            <person name="Ohm R.A."/>
            <person name="Pangilinan J."/>
            <person name="Pereira M.F."/>
            <person name="Perotto S."/>
            <person name="Peter M."/>
            <person name="Pfister S."/>
            <person name="Riley R."/>
            <person name="Sitrit Y."/>
            <person name="Stielow J.B."/>
            <person name="Szollosi G."/>
            <person name="Zifcakova L."/>
            <person name="Stursova M."/>
            <person name="Spatafora J.W."/>
            <person name="Tedersoo L."/>
            <person name="Vaario L.M."/>
            <person name="Yamada A."/>
            <person name="Yan M."/>
            <person name="Wang P."/>
            <person name="Xu J."/>
            <person name="Bruns T."/>
            <person name="Baldrian P."/>
            <person name="Vilgalys R."/>
            <person name="Dunand C."/>
            <person name="Henrissat B."/>
            <person name="Grigoriev I.V."/>
            <person name="Hibbett D."/>
            <person name="Nagy L.G."/>
            <person name="Martin F.M."/>
        </authorList>
    </citation>
    <scope>NUCLEOTIDE SEQUENCE</scope>
    <source>
        <strain evidence="4">Prilba</strain>
    </source>
</reference>
<dbReference type="GO" id="GO:0030687">
    <property type="term" value="C:preribosome, large subunit precursor"/>
    <property type="evidence" value="ECO:0007669"/>
    <property type="project" value="TreeGrafter"/>
</dbReference>
<evidence type="ECO:0000259" key="3">
    <source>
        <dbReference type="PROSITE" id="PS50833"/>
    </source>
</evidence>
<keyword evidence="2" id="KW-1133">Transmembrane helix</keyword>
<evidence type="ECO:0000256" key="1">
    <source>
        <dbReference type="SAM" id="MobiDB-lite"/>
    </source>
</evidence>
<dbReference type="OrthoDB" id="10261452at2759"/>
<feature type="compositionally biased region" description="Acidic residues" evidence="1">
    <location>
        <begin position="386"/>
        <end position="399"/>
    </location>
</feature>
<feature type="transmembrane region" description="Helical" evidence="2">
    <location>
        <begin position="69"/>
        <end position="93"/>
    </location>
</feature>
<feature type="region of interest" description="Disordered" evidence="1">
    <location>
        <begin position="1"/>
        <end position="25"/>
    </location>
</feature>
<dbReference type="EMBL" id="WHVB01000010">
    <property type="protein sequence ID" value="KAF8479206.1"/>
    <property type="molecule type" value="Genomic_DNA"/>
</dbReference>
<organism evidence="4 5">
    <name type="scientific">Russula ochroleuca</name>
    <dbReference type="NCBI Taxonomy" id="152965"/>
    <lineage>
        <taxon>Eukaryota</taxon>
        <taxon>Fungi</taxon>
        <taxon>Dikarya</taxon>
        <taxon>Basidiomycota</taxon>
        <taxon>Agaricomycotina</taxon>
        <taxon>Agaricomycetes</taxon>
        <taxon>Russulales</taxon>
        <taxon>Russulaceae</taxon>
        <taxon>Russula</taxon>
    </lineage>
</organism>
<feature type="compositionally biased region" description="Basic residues" evidence="1">
    <location>
        <begin position="1"/>
        <end position="11"/>
    </location>
</feature>
<dbReference type="GO" id="GO:0019843">
    <property type="term" value="F:rRNA binding"/>
    <property type="evidence" value="ECO:0007669"/>
    <property type="project" value="InterPro"/>
</dbReference>
<gene>
    <name evidence="4" type="ORF">DFH94DRAFT_748419</name>
</gene>
<comment type="caution">
    <text evidence="4">The sequence shown here is derived from an EMBL/GenBank/DDBJ whole genome shotgun (WGS) entry which is preliminary data.</text>
</comment>
<feature type="domain" description="Brix" evidence="3">
    <location>
        <begin position="25"/>
        <end position="322"/>
    </location>
</feature>
<protein>
    <submittedName>
        <fullName evidence="4">rRNA binding protein</fullName>
    </submittedName>
</protein>
<dbReference type="Proteomes" id="UP000759537">
    <property type="component" value="Unassembled WGS sequence"/>
</dbReference>
<feature type="region of interest" description="Disordered" evidence="1">
    <location>
        <begin position="351"/>
        <end position="453"/>
    </location>
</feature>
<keyword evidence="5" id="KW-1185">Reference proteome</keyword>
<feature type="compositionally biased region" description="Acidic residues" evidence="1">
    <location>
        <begin position="413"/>
        <end position="444"/>
    </location>
</feature>
<proteinExistence type="predicted"/>
<dbReference type="PROSITE" id="PS50833">
    <property type="entry name" value="BRIX"/>
    <property type="match status" value="1"/>
</dbReference>
<keyword evidence="2" id="KW-0812">Transmembrane</keyword>
<evidence type="ECO:0000313" key="5">
    <source>
        <dbReference type="Proteomes" id="UP000759537"/>
    </source>
</evidence>